<dbReference type="Gene3D" id="3.40.30.10">
    <property type="entry name" value="Glutaredoxin"/>
    <property type="match status" value="1"/>
</dbReference>
<dbReference type="Gene3D" id="1.20.1050.10">
    <property type="match status" value="1"/>
</dbReference>
<dbReference type="AlphaFoldDB" id="A0A9P5VDH6"/>
<dbReference type="SUPFAM" id="SSF47616">
    <property type="entry name" value="GST C-terminal domain-like"/>
    <property type="match status" value="1"/>
</dbReference>
<dbReference type="Proteomes" id="UP000748756">
    <property type="component" value="Unassembled WGS sequence"/>
</dbReference>
<dbReference type="GO" id="GO:0006749">
    <property type="term" value="P:glutathione metabolic process"/>
    <property type="evidence" value="ECO:0007669"/>
    <property type="project" value="TreeGrafter"/>
</dbReference>
<gene>
    <name evidence="3" type="ORF">BG015_002613</name>
</gene>
<dbReference type="SUPFAM" id="SSF52833">
    <property type="entry name" value="Thioredoxin-like"/>
    <property type="match status" value="1"/>
</dbReference>
<evidence type="ECO:0008006" key="5">
    <source>
        <dbReference type="Google" id="ProtNLM"/>
    </source>
</evidence>
<dbReference type="InterPro" id="IPR004046">
    <property type="entry name" value="GST_C"/>
</dbReference>
<evidence type="ECO:0000259" key="1">
    <source>
        <dbReference type="PROSITE" id="PS50404"/>
    </source>
</evidence>
<dbReference type="PANTHER" id="PTHR11571:SF150">
    <property type="entry name" value="GLUTATHIONE S-TRANSFERASE"/>
    <property type="match status" value="1"/>
</dbReference>
<comment type="caution">
    <text evidence="3">The sequence shown here is derived from an EMBL/GenBank/DDBJ whole genome shotgun (WGS) entry which is preliminary data.</text>
</comment>
<dbReference type="InterPro" id="IPR036249">
    <property type="entry name" value="Thioredoxin-like_sf"/>
</dbReference>
<name>A0A9P5VDH6_9FUNG</name>
<dbReference type="PROSITE" id="PS50405">
    <property type="entry name" value="GST_CTER"/>
    <property type="match status" value="1"/>
</dbReference>
<dbReference type="PROSITE" id="PS50404">
    <property type="entry name" value="GST_NTER"/>
    <property type="match status" value="1"/>
</dbReference>
<dbReference type="InterPro" id="IPR050213">
    <property type="entry name" value="GST_superfamily"/>
</dbReference>
<dbReference type="InterPro" id="IPR036282">
    <property type="entry name" value="Glutathione-S-Trfase_C_sf"/>
</dbReference>
<feature type="domain" description="GST C-terminal" evidence="2">
    <location>
        <begin position="102"/>
        <end position="232"/>
    </location>
</feature>
<reference evidence="3" key="1">
    <citation type="journal article" date="2020" name="Fungal Divers.">
        <title>Resolving the Mortierellaceae phylogeny through synthesis of multi-gene phylogenetics and phylogenomics.</title>
        <authorList>
            <person name="Vandepol N."/>
            <person name="Liber J."/>
            <person name="Desiro A."/>
            <person name="Na H."/>
            <person name="Kennedy M."/>
            <person name="Barry K."/>
            <person name="Grigoriev I.V."/>
            <person name="Miller A.N."/>
            <person name="O'Donnell K."/>
            <person name="Stajich J.E."/>
            <person name="Bonito G."/>
        </authorList>
    </citation>
    <scope>NUCLEOTIDE SEQUENCE</scope>
    <source>
        <strain evidence="3">NRRL 6426</strain>
    </source>
</reference>
<proteinExistence type="predicted"/>
<evidence type="ECO:0000259" key="2">
    <source>
        <dbReference type="PROSITE" id="PS50405"/>
    </source>
</evidence>
<dbReference type="InterPro" id="IPR040079">
    <property type="entry name" value="Glutathione_S-Trfase"/>
</dbReference>
<dbReference type="InterPro" id="IPR004045">
    <property type="entry name" value="Glutathione_S-Trfase_N"/>
</dbReference>
<protein>
    <recommendedName>
        <fullName evidence="5">Glutathione S-transferase</fullName>
    </recommendedName>
</protein>
<dbReference type="OrthoDB" id="414243at2759"/>
<evidence type="ECO:0000313" key="3">
    <source>
        <dbReference type="EMBL" id="KAF9153789.1"/>
    </source>
</evidence>
<organism evidence="3 4">
    <name type="scientific">Linnemannia schmuckeri</name>
    <dbReference type="NCBI Taxonomy" id="64567"/>
    <lineage>
        <taxon>Eukaryota</taxon>
        <taxon>Fungi</taxon>
        <taxon>Fungi incertae sedis</taxon>
        <taxon>Mucoromycota</taxon>
        <taxon>Mortierellomycotina</taxon>
        <taxon>Mortierellomycetes</taxon>
        <taxon>Mortierellales</taxon>
        <taxon>Mortierellaceae</taxon>
        <taxon>Linnemannia</taxon>
    </lineage>
</organism>
<evidence type="ECO:0000313" key="4">
    <source>
        <dbReference type="Proteomes" id="UP000748756"/>
    </source>
</evidence>
<dbReference type="SFLD" id="SFLDS00019">
    <property type="entry name" value="Glutathione_Transferase_(cytos"/>
    <property type="match status" value="1"/>
</dbReference>
<accession>A0A9P5VDH6</accession>
<dbReference type="EMBL" id="JAAAUQ010000153">
    <property type="protein sequence ID" value="KAF9153789.1"/>
    <property type="molecule type" value="Genomic_DNA"/>
</dbReference>
<dbReference type="PANTHER" id="PTHR11571">
    <property type="entry name" value="GLUTATHIONE S-TRANSFERASE"/>
    <property type="match status" value="1"/>
</dbReference>
<dbReference type="GO" id="GO:0004364">
    <property type="term" value="F:glutathione transferase activity"/>
    <property type="evidence" value="ECO:0007669"/>
    <property type="project" value="TreeGrafter"/>
</dbReference>
<keyword evidence="4" id="KW-1185">Reference proteome</keyword>
<feature type="domain" description="GST N-terminal" evidence="1">
    <location>
        <begin position="17"/>
        <end position="99"/>
    </location>
</feature>
<dbReference type="InterPro" id="IPR010987">
    <property type="entry name" value="Glutathione-S-Trfase_C-like"/>
</dbReference>
<dbReference type="Pfam" id="PF14497">
    <property type="entry name" value="GST_C_3"/>
    <property type="match status" value="1"/>
</dbReference>
<sequence>MSPLSTSNSDLILAKENVHHLTYFPFHGLAGCIRTTLVLLGEPYEDHTLSFKEWMAQKSLTPFGHIPVLREVTKCGKSFEIAEISAIEFFLAKRSGNLLGKDFWEESQIRMFHSSTHALFTFLVHTVVQSPQSDRAAFLARFKKTNLPQWIRSHEKYLVANGSNGHYVGDQLSIADIKTASVIEHLINLTNGEGETPLISEELTPAIMAVKSNLEKHPQYAGWRTSQQYQEFTNGNLRFFGF</sequence>
<dbReference type="CDD" id="cd03039">
    <property type="entry name" value="GST_N_Sigma_like"/>
    <property type="match status" value="1"/>
</dbReference>